<organism evidence="2">
    <name type="scientific">marine sediment metagenome</name>
    <dbReference type="NCBI Taxonomy" id="412755"/>
    <lineage>
        <taxon>unclassified sequences</taxon>
        <taxon>metagenomes</taxon>
        <taxon>ecological metagenomes</taxon>
    </lineage>
</organism>
<keyword evidence="1" id="KW-0812">Transmembrane</keyword>
<keyword evidence="1" id="KW-0472">Membrane</keyword>
<accession>A0A0F9NC84</accession>
<feature type="transmembrane region" description="Helical" evidence="1">
    <location>
        <begin position="6"/>
        <end position="30"/>
    </location>
</feature>
<reference evidence="2" key="1">
    <citation type="journal article" date="2015" name="Nature">
        <title>Complex archaea that bridge the gap between prokaryotes and eukaryotes.</title>
        <authorList>
            <person name="Spang A."/>
            <person name="Saw J.H."/>
            <person name="Jorgensen S.L."/>
            <person name="Zaremba-Niedzwiedzka K."/>
            <person name="Martijn J."/>
            <person name="Lind A.E."/>
            <person name="van Eijk R."/>
            <person name="Schleper C."/>
            <person name="Guy L."/>
            <person name="Ettema T.J."/>
        </authorList>
    </citation>
    <scope>NUCLEOTIDE SEQUENCE</scope>
</reference>
<proteinExistence type="predicted"/>
<comment type="caution">
    <text evidence="2">The sequence shown here is derived from an EMBL/GenBank/DDBJ whole genome shotgun (WGS) entry which is preliminary data.</text>
</comment>
<protein>
    <submittedName>
        <fullName evidence="2">Uncharacterized protein</fullName>
    </submittedName>
</protein>
<dbReference type="EMBL" id="LAZR01004333">
    <property type="protein sequence ID" value="KKN09567.1"/>
    <property type="molecule type" value="Genomic_DNA"/>
</dbReference>
<dbReference type="AlphaFoldDB" id="A0A0F9NC84"/>
<gene>
    <name evidence="2" type="ORF">LCGC14_1045290</name>
</gene>
<keyword evidence="1" id="KW-1133">Transmembrane helix</keyword>
<evidence type="ECO:0000256" key="1">
    <source>
        <dbReference type="SAM" id="Phobius"/>
    </source>
</evidence>
<sequence>MKNGWLVKLMVGAVCAAGVVGLATLVYGVLSGYPGLVTKVKAQETRTEALEGGQAILAINQRVMDEAVRNIEADSGWTQLKLDALLEEAKVTKRIRRPKVKRSELKEVE</sequence>
<name>A0A0F9NC84_9ZZZZ</name>
<evidence type="ECO:0000313" key="2">
    <source>
        <dbReference type="EMBL" id="KKN09567.1"/>
    </source>
</evidence>